<evidence type="ECO:0000313" key="3">
    <source>
        <dbReference type="EMBL" id="KAK7090476.1"/>
    </source>
</evidence>
<organism evidence="3 4">
    <name type="scientific">Littorina saxatilis</name>
    <dbReference type="NCBI Taxonomy" id="31220"/>
    <lineage>
        <taxon>Eukaryota</taxon>
        <taxon>Metazoa</taxon>
        <taxon>Spiralia</taxon>
        <taxon>Lophotrochozoa</taxon>
        <taxon>Mollusca</taxon>
        <taxon>Gastropoda</taxon>
        <taxon>Caenogastropoda</taxon>
        <taxon>Littorinimorpha</taxon>
        <taxon>Littorinoidea</taxon>
        <taxon>Littorinidae</taxon>
        <taxon>Littorina</taxon>
    </lineage>
</organism>
<keyword evidence="4" id="KW-1185">Reference proteome</keyword>
<gene>
    <name evidence="3" type="ORF">V1264_010267</name>
</gene>
<comment type="caution">
    <text evidence="3">The sequence shown here is derived from an EMBL/GenBank/DDBJ whole genome shotgun (WGS) entry which is preliminary data.</text>
</comment>
<dbReference type="AlphaFoldDB" id="A0AAN9ANY3"/>
<feature type="compositionally biased region" description="Basic residues" evidence="1">
    <location>
        <begin position="87"/>
        <end position="101"/>
    </location>
</feature>
<dbReference type="EMBL" id="JBAMIC010000024">
    <property type="protein sequence ID" value="KAK7090476.1"/>
    <property type="molecule type" value="Genomic_DNA"/>
</dbReference>
<name>A0AAN9ANY3_9CAEN</name>
<feature type="signal peptide" evidence="2">
    <location>
        <begin position="1"/>
        <end position="23"/>
    </location>
</feature>
<protein>
    <submittedName>
        <fullName evidence="3">Uncharacterized protein</fullName>
    </submittedName>
</protein>
<feature type="chain" id="PRO_5042893339" evidence="2">
    <location>
        <begin position="24"/>
        <end position="113"/>
    </location>
</feature>
<reference evidence="3 4" key="1">
    <citation type="submission" date="2024-02" db="EMBL/GenBank/DDBJ databases">
        <title>Chromosome-scale genome assembly of the rough periwinkle Littorina saxatilis.</title>
        <authorList>
            <person name="De Jode A."/>
            <person name="Faria R."/>
            <person name="Formenti G."/>
            <person name="Sims Y."/>
            <person name="Smith T.P."/>
            <person name="Tracey A."/>
            <person name="Wood J.M.D."/>
            <person name="Zagrodzka Z.B."/>
            <person name="Johannesson K."/>
            <person name="Butlin R.K."/>
            <person name="Leder E.H."/>
        </authorList>
    </citation>
    <scope>NUCLEOTIDE SEQUENCE [LARGE SCALE GENOMIC DNA]</scope>
    <source>
        <strain evidence="3">Snail1</strain>
        <tissue evidence="3">Muscle</tissue>
    </source>
</reference>
<accession>A0AAN9ANY3</accession>
<dbReference type="Proteomes" id="UP001374579">
    <property type="component" value="Unassembled WGS sequence"/>
</dbReference>
<evidence type="ECO:0000313" key="4">
    <source>
        <dbReference type="Proteomes" id="UP001374579"/>
    </source>
</evidence>
<keyword evidence="2" id="KW-0732">Signal</keyword>
<evidence type="ECO:0000256" key="1">
    <source>
        <dbReference type="SAM" id="MobiDB-lite"/>
    </source>
</evidence>
<evidence type="ECO:0000256" key="2">
    <source>
        <dbReference type="SAM" id="SignalP"/>
    </source>
</evidence>
<feature type="region of interest" description="Disordered" evidence="1">
    <location>
        <begin position="55"/>
        <end position="113"/>
    </location>
</feature>
<proteinExistence type="predicted"/>
<dbReference type="PROSITE" id="PS51257">
    <property type="entry name" value="PROKAR_LIPOPROTEIN"/>
    <property type="match status" value="1"/>
</dbReference>
<sequence length="113" mass="12503">MDTKAVFFLCVVACALLSSCAMSLPDGDDQSPDELDVLAETVHALETIVEKLKVTMDGEGGDGGEMDSRRRRSIPGMHLPYVPRYRGGPRRAVYRPRHRPGSRVGPRPNYSPY</sequence>